<reference evidence="1" key="1">
    <citation type="submission" date="2022-06" db="EMBL/GenBank/DDBJ databases">
        <title>The First Complete Genome of the Simian Malaria Parasite Plasmodium brasilianum.</title>
        <authorList>
            <person name="Bajic M."/>
            <person name="Ravishankar S."/>
        </authorList>
    </citation>
    <scope>NUCLEOTIDE SEQUENCE</scope>
    <source>
        <strain evidence="1">Bolivian I</strain>
    </source>
</reference>
<dbReference type="EMBL" id="CM043775">
    <property type="protein sequence ID" value="KAI4839270.1"/>
    <property type="molecule type" value="Genomic_DNA"/>
</dbReference>
<sequence length="363" mass="43401">MDKGVSGKITTDDKTLIEFQLKKIEYNNYVKEYSNNIKDRLYEIKKQEYENLKKSHCTHQCNEYVLNYVRLLNKYIKDTKSIKNESYTAIPKSIRDYSVLDNLLEHANKGNIDINEIIYPLKLIGEEIEDIDFVYVINRSFIDDAVSILNIKKEKSEIFNTREENIVIYSKELTNNYAVFQKLKDKAYSLINSSYVDTEIKNICKESEEIVKYVKETLERNRKKLDFFSKYPSIKTHNIIKYLEEDYLMLDEYKKDLKFYFEFISNKYKKIYVIQKLGHLKELRDIMNKKTDTLEASLLLDEITKINYEEKEIDKSLITIRNFYEIILNIRKQFNDLNIDIEKNVSNVVLLMEDELHIIKNTK</sequence>
<evidence type="ECO:0000313" key="1">
    <source>
        <dbReference type="EMBL" id="KAI4839270.1"/>
    </source>
</evidence>
<accession>A0ACB9YC34</accession>
<protein>
    <submittedName>
        <fullName evidence="1">Reticulocyte binding protein 1b</fullName>
    </submittedName>
</protein>
<keyword evidence="2" id="KW-1185">Reference proteome</keyword>
<name>A0ACB9YC34_PLABR</name>
<evidence type="ECO:0000313" key="2">
    <source>
        <dbReference type="Proteomes" id="UP001056978"/>
    </source>
</evidence>
<dbReference type="Proteomes" id="UP001056978">
    <property type="component" value="Chromosome 7"/>
</dbReference>
<organism evidence="1 2">
    <name type="scientific">Plasmodium brasilianum</name>
    <dbReference type="NCBI Taxonomy" id="5824"/>
    <lineage>
        <taxon>Eukaryota</taxon>
        <taxon>Sar</taxon>
        <taxon>Alveolata</taxon>
        <taxon>Apicomplexa</taxon>
        <taxon>Aconoidasida</taxon>
        <taxon>Haemosporida</taxon>
        <taxon>Plasmodiidae</taxon>
        <taxon>Plasmodium</taxon>
        <taxon>Plasmodium (Plasmodium)</taxon>
    </lineage>
</organism>
<comment type="caution">
    <text evidence="1">The sequence shown here is derived from an EMBL/GenBank/DDBJ whole genome shotgun (WGS) entry which is preliminary data.</text>
</comment>
<gene>
    <name evidence="1" type="ORF">MKS88_001816</name>
</gene>
<proteinExistence type="predicted"/>